<dbReference type="KEGG" id="mlr:MELLADRAFT_63079"/>
<protein>
    <submittedName>
        <fullName evidence="1">Uncharacterized protein</fullName>
    </submittedName>
</protein>
<evidence type="ECO:0000313" key="2">
    <source>
        <dbReference type="Proteomes" id="UP000001072"/>
    </source>
</evidence>
<accession>F4RL80</accession>
<dbReference type="InParanoid" id="F4RL80"/>
<proteinExistence type="predicted"/>
<dbReference type="RefSeq" id="XP_007409820.1">
    <property type="nucleotide sequence ID" value="XM_007409758.1"/>
</dbReference>
<gene>
    <name evidence="1" type="ORF">MELLADRAFT_63079</name>
</gene>
<reference evidence="2" key="1">
    <citation type="journal article" date="2011" name="Proc. Natl. Acad. Sci. U.S.A.">
        <title>Obligate biotrophy features unraveled by the genomic analysis of rust fungi.</title>
        <authorList>
            <person name="Duplessis S."/>
            <person name="Cuomo C.A."/>
            <person name="Lin Y.-C."/>
            <person name="Aerts A."/>
            <person name="Tisserant E."/>
            <person name="Veneault-Fourrey C."/>
            <person name="Joly D.L."/>
            <person name="Hacquard S."/>
            <person name="Amselem J."/>
            <person name="Cantarel B.L."/>
            <person name="Chiu R."/>
            <person name="Coutinho P.M."/>
            <person name="Feau N."/>
            <person name="Field M."/>
            <person name="Frey P."/>
            <person name="Gelhaye E."/>
            <person name="Goldberg J."/>
            <person name="Grabherr M.G."/>
            <person name="Kodira C.D."/>
            <person name="Kohler A."/>
            <person name="Kuees U."/>
            <person name="Lindquist E.A."/>
            <person name="Lucas S.M."/>
            <person name="Mago R."/>
            <person name="Mauceli E."/>
            <person name="Morin E."/>
            <person name="Murat C."/>
            <person name="Pangilinan J.L."/>
            <person name="Park R."/>
            <person name="Pearson M."/>
            <person name="Quesneville H."/>
            <person name="Rouhier N."/>
            <person name="Sakthikumar S."/>
            <person name="Salamov A.A."/>
            <person name="Schmutz J."/>
            <person name="Selles B."/>
            <person name="Shapiro H."/>
            <person name="Tanguay P."/>
            <person name="Tuskan G.A."/>
            <person name="Henrissat B."/>
            <person name="Van de Peer Y."/>
            <person name="Rouze P."/>
            <person name="Ellis J.G."/>
            <person name="Dodds P.N."/>
            <person name="Schein J.E."/>
            <person name="Zhong S."/>
            <person name="Hamelin R.C."/>
            <person name="Grigoriev I.V."/>
            <person name="Szabo L.J."/>
            <person name="Martin F."/>
        </authorList>
    </citation>
    <scope>NUCLEOTIDE SEQUENCE [LARGE SCALE GENOMIC DNA]</scope>
    <source>
        <strain evidence="2">98AG31 / pathotype 3-4-7</strain>
    </source>
</reference>
<sequence length="233" mass="25852">MQFVSSAQATSNELFVQCMSGPNKGQWTCRLCTGRTFKDKIKHSKLKTHIDRVQLELDRVSAAQAATAPPGLSSRTAVGNISTLSGSMIPEEQNMPDMPESHHDMDLSDDGLAKSSDELVLLYDPSTPNVFKVWSQESRESSVDIDSFLDNTSNSKINPRPTVTLDAKLAATDQWLPWYPLRKPEHATALLMLGTGPNLMSTAEYNHIRTILKRTLEVDLPDLGPYYFAITVQ</sequence>
<name>F4RL80_MELLP</name>
<dbReference type="AlphaFoldDB" id="F4RL80"/>
<keyword evidence="2" id="KW-1185">Reference proteome</keyword>
<dbReference type="Proteomes" id="UP000001072">
    <property type="component" value="Unassembled WGS sequence"/>
</dbReference>
<dbReference type="GeneID" id="18930023"/>
<evidence type="ECO:0000313" key="1">
    <source>
        <dbReference type="EMBL" id="EGG06860.1"/>
    </source>
</evidence>
<dbReference type="VEuPathDB" id="FungiDB:MELLADRAFT_63079"/>
<organism evidence="2">
    <name type="scientific">Melampsora larici-populina (strain 98AG31 / pathotype 3-4-7)</name>
    <name type="common">Poplar leaf rust fungus</name>
    <dbReference type="NCBI Taxonomy" id="747676"/>
    <lineage>
        <taxon>Eukaryota</taxon>
        <taxon>Fungi</taxon>
        <taxon>Dikarya</taxon>
        <taxon>Basidiomycota</taxon>
        <taxon>Pucciniomycotina</taxon>
        <taxon>Pucciniomycetes</taxon>
        <taxon>Pucciniales</taxon>
        <taxon>Melampsoraceae</taxon>
        <taxon>Melampsora</taxon>
    </lineage>
</organism>
<dbReference type="EMBL" id="GL883106">
    <property type="protein sequence ID" value="EGG06860.1"/>
    <property type="molecule type" value="Genomic_DNA"/>
</dbReference>
<dbReference type="HOGENOM" id="CLU_106378_0_0_1"/>